<dbReference type="Proteomes" id="UP000228750">
    <property type="component" value="Unassembled WGS sequence"/>
</dbReference>
<evidence type="ECO:0000313" key="1">
    <source>
        <dbReference type="EMBL" id="PIZ94142.1"/>
    </source>
</evidence>
<gene>
    <name evidence="1" type="ORF">COX82_01275</name>
</gene>
<comment type="caution">
    <text evidence="1">The sequence shown here is derived from an EMBL/GenBank/DDBJ whole genome shotgun (WGS) entry which is preliminary data.</text>
</comment>
<evidence type="ECO:0000313" key="2">
    <source>
        <dbReference type="Proteomes" id="UP000228750"/>
    </source>
</evidence>
<organism evidence="1 2">
    <name type="scientific">Candidatus Magasanikbacteria bacterium CG_4_10_14_0_2_um_filter_41_10</name>
    <dbReference type="NCBI Taxonomy" id="1974638"/>
    <lineage>
        <taxon>Bacteria</taxon>
        <taxon>Candidatus Magasanikiibacteriota</taxon>
    </lineage>
</organism>
<name>A0A2M7V683_9BACT</name>
<evidence type="ECO:0008006" key="3">
    <source>
        <dbReference type="Google" id="ProtNLM"/>
    </source>
</evidence>
<dbReference type="Pfam" id="PF13366">
    <property type="entry name" value="PDDEXK_3"/>
    <property type="match status" value="1"/>
</dbReference>
<reference evidence="2" key="1">
    <citation type="submission" date="2017-09" db="EMBL/GenBank/DDBJ databases">
        <title>Depth-based differentiation of microbial function through sediment-hosted aquifers and enrichment of novel symbionts in the deep terrestrial subsurface.</title>
        <authorList>
            <person name="Probst A.J."/>
            <person name="Ladd B."/>
            <person name="Jarett J.K."/>
            <person name="Geller-Mcgrath D.E."/>
            <person name="Sieber C.M.K."/>
            <person name="Emerson J.B."/>
            <person name="Anantharaman K."/>
            <person name="Thomas B.C."/>
            <person name="Malmstrom R."/>
            <person name="Stieglmeier M."/>
            <person name="Klingl A."/>
            <person name="Woyke T."/>
            <person name="Ryan C.M."/>
            <person name="Banfield J.F."/>
        </authorList>
    </citation>
    <scope>NUCLEOTIDE SEQUENCE [LARGE SCALE GENOMIC DNA]</scope>
</reference>
<accession>A0A2M7V683</accession>
<proteinExistence type="predicted"/>
<protein>
    <recommendedName>
        <fullName evidence="3">GxxExxY protein</fullName>
    </recommendedName>
</protein>
<dbReference type="InterPro" id="IPR026350">
    <property type="entry name" value="GxxExxY"/>
</dbReference>
<dbReference type="EMBL" id="PFPJ01000022">
    <property type="protein sequence ID" value="PIZ94142.1"/>
    <property type="molecule type" value="Genomic_DNA"/>
</dbReference>
<sequence>MVLEIKYRKFLKKEDYEQVQRYLKTLNLALGILVNFRDERIYPKRVLNGGGKE</sequence>
<dbReference type="AlphaFoldDB" id="A0A2M7V683"/>